<dbReference type="InterPro" id="IPR044974">
    <property type="entry name" value="Disease_R_plants"/>
</dbReference>
<dbReference type="EMBL" id="GBRH01278567">
    <property type="protein sequence ID" value="JAD19328.1"/>
    <property type="molecule type" value="Transcribed_RNA"/>
</dbReference>
<dbReference type="AlphaFoldDB" id="A0A0A8Y2B7"/>
<protein>
    <recommendedName>
        <fullName evidence="2">Disease resistance R13L4/SHOC-2-like LRR domain-containing protein</fullName>
    </recommendedName>
</protein>
<dbReference type="GO" id="GO:0098542">
    <property type="term" value="P:defense response to other organism"/>
    <property type="evidence" value="ECO:0007669"/>
    <property type="project" value="TreeGrafter"/>
</dbReference>
<feature type="domain" description="Disease resistance R13L4/SHOC-2-like LRR" evidence="2">
    <location>
        <begin position="78"/>
        <end position="445"/>
    </location>
</feature>
<dbReference type="InterPro" id="IPR055414">
    <property type="entry name" value="LRR_R13L4/SHOC2-like"/>
</dbReference>
<dbReference type="PANTHER" id="PTHR23155">
    <property type="entry name" value="DISEASE RESISTANCE PROTEIN RP"/>
    <property type="match status" value="1"/>
</dbReference>
<reference evidence="3" key="1">
    <citation type="submission" date="2014-09" db="EMBL/GenBank/DDBJ databases">
        <authorList>
            <person name="Magalhaes I.L.F."/>
            <person name="Oliveira U."/>
            <person name="Santos F.R."/>
            <person name="Vidigal T.H.D.A."/>
            <person name="Brescovit A.D."/>
            <person name="Santos A.J."/>
        </authorList>
    </citation>
    <scope>NUCLEOTIDE SEQUENCE</scope>
    <source>
        <tissue evidence="3">Shoot tissue taken approximately 20 cm above the soil surface</tissue>
    </source>
</reference>
<sequence>MVQPIYIDYNGELLRCKVHDMILDLIRLKSEEESFLMVVDNVHDMATSLKSRVRRLSLHLGFGAYQDTTAAASLSMSHIRSFALFGNTCFMPPISEFKFIRVLNLKEWRTDGDDSIDLTPVCKLFQLRYLNVRRAARLPAQIRSLQYLETLELNKLDGDVPADISHLPYLLHLVIPDGKRLQDGICAMKSIRTLKSFDVGVNSVDNFKGLGELTNVRDLSITCSGTIPQQGISDALWPSIGKLFSCKIRALRFPPFGPVNLPPPVVGSDCLTISQTESNLQILAVSATMFPQVPSWIGQHHKLTMLSLTVNILKQDDVDLLAQLFNLRHLELNIRKSLKERILIHGGTVAFPVLKYFTFSCFAPWLIFETGAMPNLKTLWLNHHGRGLQRCGPSILEGIEHLQNLEEVHVMIFNGFSMGTAMPGVSVADAEATYRNAINVHPRQHSVKINVTLFCLVLAPSAFMYDSDEGEAVEGSI</sequence>
<keyword evidence="1" id="KW-0677">Repeat</keyword>
<evidence type="ECO:0000256" key="1">
    <source>
        <dbReference type="ARBA" id="ARBA00022737"/>
    </source>
</evidence>
<accession>A0A0A8Y2B7</accession>
<dbReference type="SUPFAM" id="SSF52058">
    <property type="entry name" value="L domain-like"/>
    <property type="match status" value="1"/>
</dbReference>
<dbReference type="InterPro" id="IPR032675">
    <property type="entry name" value="LRR_dom_sf"/>
</dbReference>
<organism evidence="3">
    <name type="scientific">Arundo donax</name>
    <name type="common">Giant reed</name>
    <name type="synonym">Donax arundinaceus</name>
    <dbReference type="NCBI Taxonomy" id="35708"/>
    <lineage>
        <taxon>Eukaryota</taxon>
        <taxon>Viridiplantae</taxon>
        <taxon>Streptophyta</taxon>
        <taxon>Embryophyta</taxon>
        <taxon>Tracheophyta</taxon>
        <taxon>Spermatophyta</taxon>
        <taxon>Magnoliopsida</taxon>
        <taxon>Liliopsida</taxon>
        <taxon>Poales</taxon>
        <taxon>Poaceae</taxon>
        <taxon>PACMAD clade</taxon>
        <taxon>Arundinoideae</taxon>
        <taxon>Arundineae</taxon>
        <taxon>Arundo</taxon>
    </lineage>
</organism>
<reference evidence="3" key="2">
    <citation type="journal article" date="2015" name="Data Brief">
        <title>Shoot transcriptome of the giant reed, Arundo donax.</title>
        <authorList>
            <person name="Barrero R.A."/>
            <person name="Guerrero F.D."/>
            <person name="Moolhuijzen P."/>
            <person name="Goolsby J.A."/>
            <person name="Tidwell J."/>
            <person name="Bellgard S.E."/>
            <person name="Bellgard M.I."/>
        </authorList>
    </citation>
    <scope>NUCLEOTIDE SEQUENCE</scope>
    <source>
        <tissue evidence="3">Shoot tissue taken approximately 20 cm above the soil surface</tissue>
    </source>
</reference>
<dbReference type="Pfam" id="PF23598">
    <property type="entry name" value="LRR_14"/>
    <property type="match status" value="1"/>
</dbReference>
<evidence type="ECO:0000313" key="3">
    <source>
        <dbReference type="EMBL" id="JAD19328.1"/>
    </source>
</evidence>
<proteinExistence type="predicted"/>
<evidence type="ECO:0000259" key="2">
    <source>
        <dbReference type="Pfam" id="PF23598"/>
    </source>
</evidence>
<dbReference type="PANTHER" id="PTHR23155:SF1116">
    <property type="entry name" value="OS12G0273300 PROTEIN"/>
    <property type="match status" value="1"/>
</dbReference>
<name>A0A0A8Y2B7_ARUDO</name>
<dbReference type="Gene3D" id="3.80.10.10">
    <property type="entry name" value="Ribonuclease Inhibitor"/>
    <property type="match status" value="1"/>
</dbReference>